<dbReference type="InterPro" id="IPR042099">
    <property type="entry name" value="ANL_N_sf"/>
</dbReference>
<dbReference type="AlphaFoldDB" id="A0A7X2Z1X9"/>
<dbReference type="Proteomes" id="UP000447876">
    <property type="component" value="Unassembled WGS sequence"/>
</dbReference>
<dbReference type="GO" id="GO:0031956">
    <property type="term" value="F:medium-chain fatty acid-CoA ligase activity"/>
    <property type="evidence" value="ECO:0007669"/>
    <property type="project" value="TreeGrafter"/>
</dbReference>
<dbReference type="Gene3D" id="3.30.300.30">
    <property type="match status" value="1"/>
</dbReference>
<dbReference type="OrthoDB" id="9803968at2"/>
<reference evidence="4 5" key="1">
    <citation type="submission" date="2019-11" db="EMBL/GenBank/DDBJ databases">
        <title>Draft genome sequences of five Paenibacillus species of dairy origin.</title>
        <authorList>
            <person name="Olajide A.M."/>
            <person name="Chen S."/>
            <person name="Lapointe G."/>
        </authorList>
    </citation>
    <scope>NUCLEOTIDE SEQUENCE [LARGE SCALE GENOMIC DNA]</scope>
    <source>
        <strain evidence="4 5">12CR55</strain>
    </source>
</reference>
<protein>
    <submittedName>
        <fullName evidence="4">AMP-binding protein</fullName>
    </submittedName>
</protein>
<evidence type="ECO:0000259" key="2">
    <source>
        <dbReference type="Pfam" id="PF00501"/>
    </source>
</evidence>
<dbReference type="PANTHER" id="PTHR43201:SF8">
    <property type="entry name" value="ACYL-COA SYNTHETASE FAMILY MEMBER 3"/>
    <property type="match status" value="1"/>
</dbReference>
<gene>
    <name evidence="4" type="ORF">GNP95_09710</name>
</gene>
<dbReference type="InterPro" id="IPR045851">
    <property type="entry name" value="AMP-bd_C_sf"/>
</dbReference>
<dbReference type="Gene3D" id="3.40.50.12780">
    <property type="entry name" value="N-terminal domain of ligase-like"/>
    <property type="match status" value="1"/>
</dbReference>
<dbReference type="Pfam" id="PF00501">
    <property type="entry name" value="AMP-binding"/>
    <property type="match status" value="1"/>
</dbReference>
<sequence length="459" mass="51882">MLSDIICKWEEYVLIINWLINNFRNRPDTEAIIFEDRVYNYSEILNMYEYSLDYFKKADLRPGEAVAIDCDYSPIICAAIFALIANRNIIVLLSSKSSEGQKEELMQLAGCSKRLIVKNESLTLENHNYVVTNILLEKLIEEGKPGLVLFTSGSTGKQKGGVHDLTKLLQKYKTTKGPNRILAFLHLDHVGGINTILHTLASCGTVITCKSRRPEDVCQIIQEHKVEILPTSPTFLNLLLVSESFRHYDLSSLKIITYGTEVMPETTLKRLVELLPNVKFKQTYGLSEVGILRTRSESSDSLWVKIGGEGYQTKVVDGILYIKAESAILGYLNAPNPFDEEGWFNTQDQVLVKGEYVKILGRKSEIINVGGEKVYPVEIENIIMQVPNIKNVVVIGAPNPLLGEVVTAKVNVINSESAMSVKDRIRRFCAEKLEPYKIPVKVEVTNDELFNYRFKNVRR</sequence>
<evidence type="ECO:0000256" key="1">
    <source>
        <dbReference type="ARBA" id="ARBA00006432"/>
    </source>
</evidence>
<proteinExistence type="inferred from homology"/>
<dbReference type="PANTHER" id="PTHR43201">
    <property type="entry name" value="ACYL-COA SYNTHETASE"/>
    <property type="match status" value="1"/>
</dbReference>
<comment type="caution">
    <text evidence="4">The sequence shown here is derived from an EMBL/GenBank/DDBJ whole genome shotgun (WGS) entry which is preliminary data.</text>
</comment>
<evidence type="ECO:0000313" key="4">
    <source>
        <dbReference type="EMBL" id="MUG45274.1"/>
    </source>
</evidence>
<feature type="domain" description="AMP-dependent synthetase/ligase" evidence="2">
    <location>
        <begin position="23"/>
        <end position="295"/>
    </location>
</feature>
<evidence type="ECO:0000313" key="5">
    <source>
        <dbReference type="Proteomes" id="UP000447876"/>
    </source>
</evidence>
<dbReference type="CDD" id="cd04433">
    <property type="entry name" value="AFD_class_I"/>
    <property type="match status" value="1"/>
</dbReference>
<dbReference type="SUPFAM" id="SSF56801">
    <property type="entry name" value="Acetyl-CoA synthetase-like"/>
    <property type="match status" value="1"/>
</dbReference>
<feature type="domain" description="AMP-binding enzyme C-terminal" evidence="3">
    <location>
        <begin position="378"/>
        <end position="447"/>
    </location>
</feature>
<accession>A0A7X2Z1X9</accession>
<dbReference type="Pfam" id="PF13193">
    <property type="entry name" value="AMP-binding_C"/>
    <property type="match status" value="1"/>
</dbReference>
<dbReference type="InterPro" id="IPR000873">
    <property type="entry name" value="AMP-dep_synth/lig_dom"/>
</dbReference>
<dbReference type="EMBL" id="WNZW01000002">
    <property type="protein sequence ID" value="MUG45274.1"/>
    <property type="molecule type" value="Genomic_DNA"/>
</dbReference>
<dbReference type="GO" id="GO:0006631">
    <property type="term" value="P:fatty acid metabolic process"/>
    <property type="evidence" value="ECO:0007669"/>
    <property type="project" value="TreeGrafter"/>
</dbReference>
<dbReference type="InterPro" id="IPR025110">
    <property type="entry name" value="AMP-bd_C"/>
</dbReference>
<comment type="similarity">
    <text evidence="1">Belongs to the ATP-dependent AMP-binding enzyme family.</text>
</comment>
<organism evidence="4 5">
    <name type="scientific">Paenibacillus woosongensis</name>
    <dbReference type="NCBI Taxonomy" id="307580"/>
    <lineage>
        <taxon>Bacteria</taxon>
        <taxon>Bacillati</taxon>
        <taxon>Bacillota</taxon>
        <taxon>Bacilli</taxon>
        <taxon>Bacillales</taxon>
        <taxon>Paenibacillaceae</taxon>
        <taxon>Paenibacillus</taxon>
    </lineage>
</organism>
<evidence type="ECO:0000259" key="3">
    <source>
        <dbReference type="Pfam" id="PF13193"/>
    </source>
</evidence>
<name>A0A7X2Z1X9_9BACL</name>